<dbReference type="GO" id="GO:0009246">
    <property type="term" value="P:enterobacterial common antigen biosynthetic process"/>
    <property type="evidence" value="ECO:0007669"/>
    <property type="project" value="TreeGrafter"/>
</dbReference>
<evidence type="ECO:0000256" key="4">
    <source>
        <dbReference type="ARBA" id="ARBA00022692"/>
    </source>
</evidence>
<feature type="transmembrane region" description="Helical" evidence="10">
    <location>
        <begin position="31"/>
        <end position="48"/>
    </location>
</feature>
<dbReference type="GO" id="GO:0005886">
    <property type="term" value="C:plasma membrane"/>
    <property type="evidence" value="ECO:0007669"/>
    <property type="project" value="UniProtKB-SubCell"/>
</dbReference>
<comment type="caution">
    <text evidence="12">The sequence shown here is derived from an EMBL/GenBank/DDBJ whole genome shotgun (WGS) entry which is preliminary data.</text>
</comment>
<proteinExistence type="inferred from homology"/>
<evidence type="ECO:0000256" key="1">
    <source>
        <dbReference type="ARBA" id="ARBA00004651"/>
    </source>
</evidence>
<evidence type="ECO:0000313" key="13">
    <source>
        <dbReference type="Proteomes" id="UP000265541"/>
    </source>
</evidence>
<dbReference type="PANTHER" id="PTHR40074">
    <property type="entry name" value="O-ACETYLTRANSFERASE WECH"/>
    <property type="match status" value="1"/>
</dbReference>
<evidence type="ECO:0000256" key="6">
    <source>
        <dbReference type="ARBA" id="ARBA00023136"/>
    </source>
</evidence>
<sequence>MILQTTFLYLLNHSETFAHTFHTIYPLSENIFILGWLFFFFLGGYIGANYEKTINFLHQYIFIILSLAIIAFTYFVLFTEHDFWNVTSFTYALTSYHTFMFLLLLGICIHFKTIMYGSINLISTFSFFIYLMHPLILDALYSYTSTFENATIIFVAISLLFII</sequence>
<dbReference type="OrthoDB" id="65129at2"/>
<evidence type="ECO:0000256" key="5">
    <source>
        <dbReference type="ARBA" id="ARBA00022989"/>
    </source>
</evidence>
<dbReference type="AlphaFoldDB" id="A0A3A0UNI1"/>
<dbReference type="PANTHER" id="PTHR40074:SF2">
    <property type="entry name" value="O-ACETYLTRANSFERASE WECH"/>
    <property type="match status" value="1"/>
</dbReference>
<reference evidence="12 13" key="1">
    <citation type="journal article" date="2016" name="Front. Microbiol.">
        <title>Comprehensive Phylogenetic Analysis of Bovine Non-aureus Staphylococci Species Based on Whole-Genome Sequencing.</title>
        <authorList>
            <person name="Naushad S."/>
            <person name="Barkema H.W."/>
            <person name="Luby C."/>
            <person name="Condas L.A."/>
            <person name="Nobrega D.B."/>
            <person name="Carson D.A."/>
            <person name="De Buck J."/>
        </authorList>
    </citation>
    <scope>NUCLEOTIDE SEQUENCE [LARGE SCALE GENOMIC DNA]</scope>
    <source>
        <strain evidence="12 13">SNUC 4781</strain>
    </source>
</reference>
<comment type="subcellular location">
    <subcellularLocation>
        <location evidence="1">Cell membrane</location>
        <topology evidence="1">Multi-pass membrane protein</topology>
    </subcellularLocation>
</comment>
<feature type="transmembrane region" description="Helical" evidence="10">
    <location>
        <begin position="139"/>
        <end position="162"/>
    </location>
</feature>
<keyword evidence="6 10" id="KW-0472">Membrane</keyword>
<evidence type="ECO:0000256" key="2">
    <source>
        <dbReference type="ARBA" id="ARBA00007400"/>
    </source>
</evidence>
<dbReference type="RefSeq" id="WP_119486446.1">
    <property type="nucleotide sequence ID" value="NZ_QYJN01000384.1"/>
</dbReference>
<gene>
    <name evidence="12" type="ORF">BUZ14_15975</name>
</gene>
<dbReference type="GO" id="GO:0016413">
    <property type="term" value="F:O-acetyltransferase activity"/>
    <property type="evidence" value="ECO:0007669"/>
    <property type="project" value="TreeGrafter"/>
</dbReference>
<organism evidence="12 13">
    <name type="scientific">Staphylococcus gallinarum</name>
    <dbReference type="NCBI Taxonomy" id="1293"/>
    <lineage>
        <taxon>Bacteria</taxon>
        <taxon>Bacillati</taxon>
        <taxon>Bacillota</taxon>
        <taxon>Bacilli</taxon>
        <taxon>Bacillales</taxon>
        <taxon>Staphylococcaceae</taxon>
        <taxon>Staphylococcus</taxon>
    </lineage>
</organism>
<keyword evidence="4 10" id="KW-0812">Transmembrane</keyword>
<evidence type="ECO:0000256" key="7">
    <source>
        <dbReference type="ARBA" id="ARBA00041028"/>
    </source>
</evidence>
<keyword evidence="5 10" id="KW-1133">Transmembrane helix</keyword>
<name>A0A3A0UNI1_STAGA</name>
<dbReference type="Pfam" id="PF01757">
    <property type="entry name" value="Acyl_transf_3"/>
    <property type="match status" value="1"/>
</dbReference>
<dbReference type="EMBL" id="QYJN01000384">
    <property type="protein sequence ID" value="RIP21618.1"/>
    <property type="molecule type" value="Genomic_DNA"/>
</dbReference>
<evidence type="ECO:0000256" key="8">
    <source>
        <dbReference type="ARBA" id="ARBA00042402"/>
    </source>
</evidence>
<evidence type="ECO:0000256" key="9">
    <source>
        <dbReference type="ARBA" id="ARBA00042839"/>
    </source>
</evidence>
<evidence type="ECO:0000259" key="11">
    <source>
        <dbReference type="Pfam" id="PF01757"/>
    </source>
</evidence>
<evidence type="ECO:0000313" key="12">
    <source>
        <dbReference type="EMBL" id="RIP21618.1"/>
    </source>
</evidence>
<dbReference type="InterPro" id="IPR002656">
    <property type="entry name" value="Acyl_transf_3_dom"/>
</dbReference>
<keyword evidence="3" id="KW-1003">Cell membrane</keyword>
<accession>A0A3A0UNI1</accession>
<protein>
    <recommendedName>
        <fullName evidence="7">Probable poly-beta-1,6-N-acetyl-D-glucosamine export protein</fullName>
    </recommendedName>
    <alternativeName>
        <fullName evidence="9">Biofilm polysaccharide intercellular adhesin export protein</fullName>
    </alternativeName>
    <alternativeName>
        <fullName evidence="8">Intercellular adhesion protein C</fullName>
    </alternativeName>
</protein>
<evidence type="ECO:0000256" key="10">
    <source>
        <dbReference type="SAM" id="Phobius"/>
    </source>
</evidence>
<comment type="similarity">
    <text evidence="2">Belongs to the acyltransferase 3 family.</text>
</comment>
<feature type="transmembrane region" description="Helical" evidence="10">
    <location>
        <begin position="60"/>
        <end position="77"/>
    </location>
</feature>
<evidence type="ECO:0000256" key="3">
    <source>
        <dbReference type="ARBA" id="ARBA00022475"/>
    </source>
</evidence>
<dbReference type="Proteomes" id="UP000265541">
    <property type="component" value="Unassembled WGS sequence"/>
</dbReference>
<feature type="domain" description="Acyltransferase 3" evidence="11">
    <location>
        <begin position="5"/>
        <end position="161"/>
    </location>
</feature>
<feature type="transmembrane region" description="Helical" evidence="10">
    <location>
        <begin position="114"/>
        <end position="133"/>
    </location>
</feature>
<feature type="transmembrane region" description="Helical" evidence="10">
    <location>
        <begin position="89"/>
        <end position="107"/>
    </location>
</feature>